<comment type="caution">
    <text evidence="1">The sequence shown here is derived from an EMBL/GenBank/DDBJ whole genome shotgun (WGS) entry which is preliminary data.</text>
</comment>
<organism evidence="1">
    <name type="scientific">Caldilineaceae bacterium SB0661_bin_32</name>
    <dbReference type="NCBI Taxonomy" id="2605255"/>
    <lineage>
        <taxon>Bacteria</taxon>
        <taxon>Bacillati</taxon>
        <taxon>Chloroflexota</taxon>
        <taxon>Caldilineae</taxon>
        <taxon>Caldilineales</taxon>
        <taxon>Caldilineaceae</taxon>
    </lineage>
</organism>
<dbReference type="EMBL" id="VXMH01000033">
    <property type="protein sequence ID" value="MYC94797.1"/>
    <property type="molecule type" value="Genomic_DNA"/>
</dbReference>
<protein>
    <submittedName>
        <fullName evidence="1">Uncharacterized protein</fullName>
    </submittedName>
</protein>
<proteinExistence type="predicted"/>
<reference evidence="1" key="1">
    <citation type="submission" date="2019-09" db="EMBL/GenBank/DDBJ databases">
        <title>Characterisation of the sponge microbiome using genome-centric metagenomics.</title>
        <authorList>
            <person name="Engelberts J.P."/>
            <person name="Robbins S.J."/>
            <person name="De Goeij J.M."/>
            <person name="Aranda M."/>
            <person name="Bell S.C."/>
            <person name="Webster N.S."/>
        </authorList>
    </citation>
    <scope>NUCLEOTIDE SEQUENCE</scope>
    <source>
        <strain evidence="1">SB0661_bin_32</strain>
    </source>
</reference>
<sequence>MKLQETRENAAAKRHEKEFAEEMSKLIEEVRATHPFAKMSEEEILARLRETRAIVAAERHETGEMFAD</sequence>
<name>A0A6B1D6I7_9CHLR</name>
<evidence type="ECO:0000313" key="1">
    <source>
        <dbReference type="EMBL" id="MYC94797.1"/>
    </source>
</evidence>
<dbReference type="AlphaFoldDB" id="A0A6B1D6I7"/>
<accession>A0A6B1D6I7</accession>
<gene>
    <name evidence="1" type="ORF">F4X14_07480</name>
</gene>